<dbReference type="Proteomes" id="UP001168098">
    <property type="component" value="Unassembled WGS sequence"/>
</dbReference>
<reference evidence="1 2" key="1">
    <citation type="journal article" date="2023" name="BMC Biotechnol.">
        <title>Vitis rotundifolia cv Carlos genome sequencing.</title>
        <authorList>
            <person name="Huff M."/>
            <person name="Hulse-Kemp A."/>
            <person name="Scheffler B."/>
            <person name="Youngblood R."/>
            <person name="Simpson S."/>
            <person name="Babiker E."/>
            <person name="Staton M."/>
        </authorList>
    </citation>
    <scope>NUCLEOTIDE SEQUENCE [LARGE SCALE GENOMIC DNA]</scope>
    <source>
        <tissue evidence="1">Leaf</tissue>
    </source>
</reference>
<name>A0AA39DWA5_VITRO</name>
<evidence type="ECO:0000313" key="1">
    <source>
        <dbReference type="EMBL" id="KAJ9698454.1"/>
    </source>
</evidence>
<gene>
    <name evidence="1" type="ORF">PVL29_007506</name>
</gene>
<sequence length="124" mass="14212">MAKRQMSLTEDFVEGFLSSLEGQTIMQHVCLFLNVVFHEHPVYVLETSIEDAPFLCGSLFQSQPCRLSSITRLRIVWMGRRVHETGTEVQEEIKKGKKFNCILSLVSEKTEGKKKNILSLCYTI</sequence>
<accession>A0AA39DWA5</accession>
<comment type="caution">
    <text evidence="1">The sequence shown here is derived from an EMBL/GenBank/DDBJ whole genome shotgun (WGS) entry which is preliminary data.</text>
</comment>
<organism evidence="1 2">
    <name type="scientific">Vitis rotundifolia</name>
    <name type="common">Muscadine grape</name>
    <dbReference type="NCBI Taxonomy" id="103349"/>
    <lineage>
        <taxon>Eukaryota</taxon>
        <taxon>Viridiplantae</taxon>
        <taxon>Streptophyta</taxon>
        <taxon>Embryophyta</taxon>
        <taxon>Tracheophyta</taxon>
        <taxon>Spermatophyta</taxon>
        <taxon>Magnoliopsida</taxon>
        <taxon>eudicotyledons</taxon>
        <taxon>Gunneridae</taxon>
        <taxon>Pentapetalae</taxon>
        <taxon>rosids</taxon>
        <taxon>Vitales</taxon>
        <taxon>Vitaceae</taxon>
        <taxon>Viteae</taxon>
        <taxon>Vitis</taxon>
    </lineage>
</organism>
<protein>
    <submittedName>
        <fullName evidence="1">Uncharacterized protein</fullName>
    </submittedName>
</protein>
<dbReference type="AlphaFoldDB" id="A0AA39DWA5"/>
<keyword evidence="2" id="KW-1185">Reference proteome</keyword>
<evidence type="ECO:0000313" key="2">
    <source>
        <dbReference type="Proteomes" id="UP001168098"/>
    </source>
</evidence>
<proteinExistence type="predicted"/>
<dbReference type="EMBL" id="JARBHA010000006">
    <property type="protein sequence ID" value="KAJ9698454.1"/>
    <property type="molecule type" value="Genomic_DNA"/>
</dbReference>